<dbReference type="GO" id="GO:0020037">
    <property type="term" value="F:heme binding"/>
    <property type="evidence" value="ECO:0007669"/>
    <property type="project" value="InterPro"/>
</dbReference>
<accession>A0A1Y2E8G2</accession>
<sequence>MLLSLNPLQALFLAAFLGSVFFLLYTQLALNKTPFPLPPGPPGKFLIGNFGQVSIDRPEQDYIRLGKEYDSDVIYTNVLGQHVICLNSIEAAKELLEKRGLNYSDRPRFRLFELMGWGLTLTFLRFGPQFKIHRSLFQQTFTQSNVKTFRPIQVHEARKAVRFLLQDPDDWLQITLLMATSIIFRIAFGQEIVNKDSPYVKMSLDANDATTSGGVAGSSIVDLFPPARFLPNWLNPSPSLRHARASRNAIQTVQNVPWEANMKDIEAGTAAPSFMKTHWEKFKRNEKAGIPQDITPADLKGATGAVFIAGGNTTWATIQCCLMFLTKYPHVQQKLLAELDALLLLEPSTPRLPTYGDRGKLPYLDNFIQEAMRTLPLNPLIIPHRSIEDDVYENMFIPAGTTVFANVTAMNNDTRTYRDPQLFDPDRYAPPRAEPYPVGNFGFGRRKCPGNHLALASVYVFLATFLAAFELEQVRGEDGELRIPEPSVSVGLGGDPHPFECKLKVRSPSMARLLIKEKEGRF</sequence>
<dbReference type="PROSITE" id="PS00086">
    <property type="entry name" value="CYTOCHROME_P450"/>
    <property type="match status" value="1"/>
</dbReference>
<evidence type="ECO:0000256" key="6">
    <source>
        <dbReference type="RuleBase" id="RU000461"/>
    </source>
</evidence>
<evidence type="ECO:0000256" key="3">
    <source>
        <dbReference type="ARBA" id="ARBA00023002"/>
    </source>
</evidence>
<dbReference type="InterPro" id="IPR036396">
    <property type="entry name" value="Cyt_P450_sf"/>
</dbReference>
<protein>
    <submittedName>
        <fullName evidence="8">Cytochrome P450 1A2</fullName>
    </submittedName>
</protein>
<dbReference type="GO" id="GO:0016705">
    <property type="term" value="F:oxidoreductase activity, acting on paired donors, with incorporation or reduction of molecular oxygen"/>
    <property type="evidence" value="ECO:0007669"/>
    <property type="project" value="InterPro"/>
</dbReference>
<evidence type="ECO:0000256" key="1">
    <source>
        <dbReference type="ARBA" id="ARBA00010617"/>
    </source>
</evidence>
<evidence type="ECO:0000313" key="8">
    <source>
        <dbReference type="EMBL" id="ORY67604.1"/>
    </source>
</evidence>
<keyword evidence="5 6" id="KW-0349">Heme</keyword>
<dbReference type="SUPFAM" id="SSF48264">
    <property type="entry name" value="Cytochrome P450"/>
    <property type="match status" value="1"/>
</dbReference>
<dbReference type="InterPro" id="IPR017972">
    <property type="entry name" value="Cyt_P450_CS"/>
</dbReference>
<dbReference type="RefSeq" id="XP_040718228.1">
    <property type="nucleotide sequence ID" value="XM_040861904.1"/>
</dbReference>
<proteinExistence type="inferred from homology"/>
<comment type="caution">
    <text evidence="8">The sequence shown here is derived from an EMBL/GenBank/DDBJ whole genome shotgun (WGS) entry which is preliminary data.</text>
</comment>
<dbReference type="Gene3D" id="1.10.630.10">
    <property type="entry name" value="Cytochrome P450"/>
    <property type="match status" value="1"/>
</dbReference>
<feature type="binding site" description="axial binding residue" evidence="5">
    <location>
        <position position="448"/>
    </location>
    <ligand>
        <name>heme</name>
        <dbReference type="ChEBI" id="CHEBI:30413"/>
    </ligand>
    <ligandPart>
        <name>Fe</name>
        <dbReference type="ChEBI" id="CHEBI:18248"/>
    </ligandPart>
</feature>
<comment type="cofactor">
    <cofactor evidence="5">
        <name>heme</name>
        <dbReference type="ChEBI" id="CHEBI:30413"/>
    </cofactor>
</comment>
<name>A0A1Y2E8G2_9PEZI</name>
<dbReference type="CDD" id="cd11065">
    <property type="entry name" value="CYP64-like"/>
    <property type="match status" value="1"/>
</dbReference>
<dbReference type="OrthoDB" id="1103324at2759"/>
<evidence type="ECO:0000256" key="7">
    <source>
        <dbReference type="SAM" id="Phobius"/>
    </source>
</evidence>
<dbReference type="InterPro" id="IPR001128">
    <property type="entry name" value="Cyt_P450"/>
</dbReference>
<keyword evidence="7" id="KW-0812">Transmembrane</keyword>
<dbReference type="GO" id="GO:0004497">
    <property type="term" value="F:monooxygenase activity"/>
    <property type="evidence" value="ECO:0007669"/>
    <property type="project" value="UniProtKB-KW"/>
</dbReference>
<feature type="transmembrane region" description="Helical" evidence="7">
    <location>
        <begin position="6"/>
        <end position="25"/>
    </location>
</feature>
<evidence type="ECO:0000256" key="5">
    <source>
        <dbReference type="PIRSR" id="PIRSR602401-1"/>
    </source>
</evidence>
<keyword evidence="3 6" id="KW-0560">Oxidoreductase</keyword>
<dbReference type="STRING" id="1141098.A0A1Y2E8G2"/>
<evidence type="ECO:0000313" key="9">
    <source>
        <dbReference type="Proteomes" id="UP000193689"/>
    </source>
</evidence>
<organism evidence="8 9">
    <name type="scientific">Pseudomassariella vexata</name>
    <dbReference type="NCBI Taxonomy" id="1141098"/>
    <lineage>
        <taxon>Eukaryota</taxon>
        <taxon>Fungi</taxon>
        <taxon>Dikarya</taxon>
        <taxon>Ascomycota</taxon>
        <taxon>Pezizomycotina</taxon>
        <taxon>Sordariomycetes</taxon>
        <taxon>Xylariomycetidae</taxon>
        <taxon>Amphisphaeriales</taxon>
        <taxon>Pseudomassariaceae</taxon>
        <taxon>Pseudomassariella</taxon>
    </lineage>
</organism>
<dbReference type="GeneID" id="63778116"/>
<dbReference type="PANTHER" id="PTHR46300">
    <property type="entry name" value="P450, PUTATIVE (EUROFUNG)-RELATED-RELATED"/>
    <property type="match status" value="1"/>
</dbReference>
<dbReference type="InParanoid" id="A0A1Y2E8G2"/>
<keyword evidence="4 5" id="KW-0408">Iron</keyword>
<dbReference type="Proteomes" id="UP000193689">
    <property type="component" value="Unassembled WGS sequence"/>
</dbReference>
<evidence type="ECO:0000256" key="4">
    <source>
        <dbReference type="ARBA" id="ARBA00023004"/>
    </source>
</evidence>
<keyword evidence="9" id="KW-1185">Reference proteome</keyword>
<keyword evidence="2 5" id="KW-0479">Metal-binding</keyword>
<dbReference type="PANTHER" id="PTHR46300:SF5">
    <property type="entry name" value="CYTOCHROME P450"/>
    <property type="match status" value="1"/>
</dbReference>
<dbReference type="EMBL" id="MCFJ01000004">
    <property type="protein sequence ID" value="ORY67604.1"/>
    <property type="molecule type" value="Genomic_DNA"/>
</dbReference>
<keyword evidence="6" id="KW-0503">Monooxygenase</keyword>
<dbReference type="GO" id="GO:0005506">
    <property type="term" value="F:iron ion binding"/>
    <property type="evidence" value="ECO:0007669"/>
    <property type="project" value="InterPro"/>
</dbReference>
<evidence type="ECO:0000256" key="2">
    <source>
        <dbReference type="ARBA" id="ARBA00022723"/>
    </source>
</evidence>
<dbReference type="PRINTS" id="PR00463">
    <property type="entry name" value="EP450I"/>
</dbReference>
<dbReference type="Pfam" id="PF00067">
    <property type="entry name" value="p450"/>
    <property type="match status" value="1"/>
</dbReference>
<dbReference type="InterPro" id="IPR050364">
    <property type="entry name" value="Cytochrome_P450_fung"/>
</dbReference>
<dbReference type="InterPro" id="IPR002401">
    <property type="entry name" value="Cyt_P450_E_grp-I"/>
</dbReference>
<dbReference type="AlphaFoldDB" id="A0A1Y2E8G2"/>
<keyword evidence="7" id="KW-0472">Membrane</keyword>
<comment type="similarity">
    <text evidence="1 6">Belongs to the cytochrome P450 family.</text>
</comment>
<keyword evidence="7" id="KW-1133">Transmembrane helix</keyword>
<gene>
    <name evidence="8" type="ORF">BCR38DRAFT_456315</name>
</gene>
<reference evidence="8 9" key="1">
    <citation type="submission" date="2016-07" db="EMBL/GenBank/DDBJ databases">
        <title>Pervasive Adenine N6-methylation of Active Genes in Fungi.</title>
        <authorList>
            <consortium name="DOE Joint Genome Institute"/>
            <person name="Mondo S.J."/>
            <person name="Dannebaum R.O."/>
            <person name="Kuo R.C."/>
            <person name="Labutti K."/>
            <person name="Haridas S."/>
            <person name="Kuo A."/>
            <person name="Salamov A."/>
            <person name="Ahrendt S.R."/>
            <person name="Lipzen A."/>
            <person name="Sullivan W."/>
            <person name="Andreopoulos W.B."/>
            <person name="Clum A."/>
            <person name="Lindquist E."/>
            <person name="Daum C."/>
            <person name="Ramamoorthy G.K."/>
            <person name="Gryganskyi A."/>
            <person name="Culley D."/>
            <person name="Magnuson J.K."/>
            <person name="James T.Y."/>
            <person name="O'Malley M.A."/>
            <person name="Stajich J.E."/>
            <person name="Spatafora J.W."/>
            <person name="Visel A."/>
            <person name="Grigoriev I.V."/>
        </authorList>
    </citation>
    <scope>NUCLEOTIDE SEQUENCE [LARGE SCALE GENOMIC DNA]</scope>
    <source>
        <strain evidence="8 9">CBS 129021</strain>
    </source>
</reference>